<dbReference type="InterPro" id="IPR036691">
    <property type="entry name" value="Endo/exonu/phosph_ase_sf"/>
</dbReference>
<gene>
    <name evidence="2" type="ORF">DMN91_011715</name>
</gene>
<feature type="domain" description="Endonuclease/exonuclease/phosphatase" evidence="1">
    <location>
        <begin position="16"/>
        <end position="112"/>
    </location>
</feature>
<evidence type="ECO:0000313" key="2">
    <source>
        <dbReference type="EMBL" id="RLU15957.1"/>
    </source>
</evidence>
<evidence type="ECO:0000313" key="3">
    <source>
        <dbReference type="Proteomes" id="UP000279307"/>
    </source>
</evidence>
<sequence>MGLAEFEEFLARVGECVSRRLLPRPVLIAEDFNAKPCVWGFPRSDAKDEALVDWEPTLGLCVLNTGSESTCVRWQGGSIVDLTLANPAAVRRVSGWRVESGLETFSDHVYIFMALAPPLGTNPPPRRSVKGGRPRRWKVKEMCGDTLIASLLAATWPDRSPANDVEEEASWLQGIVMDACDASMPRVGRPPGRRAAYWWSEEIAELRRSSVRARRRFLRARQSGIAARIDNAYGEYRKAKYSLKLAISRAKDRA</sequence>
<accession>A0A3L8D660</accession>
<dbReference type="Pfam" id="PF14529">
    <property type="entry name" value="Exo_endo_phos_2"/>
    <property type="match status" value="1"/>
</dbReference>
<comment type="caution">
    <text evidence="2">The sequence shown here is derived from an EMBL/GenBank/DDBJ whole genome shotgun (WGS) entry which is preliminary data.</text>
</comment>
<dbReference type="GO" id="GO:0003824">
    <property type="term" value="F:catalytic activity"/>
    <property type="evidence" value="ECO:0007669"/>
    <property type="project" value="InterPro"/>
</dbReference>
<evidence type="ECO:0000259" key="1">
    <source>
        <dbReference type="Pfam" id="PF14529"/>
    </source>
</evidence>
<reference evidence="2 3" key="1">
    <citation type="journal article" date="2018" name="Genome Res.">
        <title>The genomic architecture and molecular evolution of ant odorant receptors.</title>
        <authorList>
            <person name="McKenzie S.K."/>
            <person name="Kronauer D.J.C."/>
        </authorList>
    </citation>
    <scope>NUCLEOTIDE SEQUENCE [LARGE SCALE GENOMIC DNA]</scope>
    <source>
        <strain evidence="2">Clonal line C1</strain>
    </source>
</reference>
<name>A0A3L8D660_OOCBI</name>
<dbReference type="InterPro" id="IPR005135">
    <property type="entry name" value="Endo/exonuclease/phosphatase"/>
</dbReference>
<dbReference type="SUPFAM" id="SSF56219">
    <property type="entry name" value="DNase I-like"/>
    <property type="match status" value="1"/>
</dbReference>
<dbReference type="Proteomes" id="UP000279307">
    <property type="component" value="Chromosome 12"/>
</dbReference>
<organism evidence="2 3">
    <name type="scientific">Ooceraea biroi</name>
    <name type="common">Clonal raider ant</name>
    <name type="synonym">Cerapachys biroi</name>
    <dbReference type="NCBI Taxonomy" id="2015173"/>
    <lineage>
        <taxon>Eukaryota</taxon>
        <taxon>Metazoa</taxon>
        <taxon>Ecdysozoa</taxon>
        <taxon>Arthropoda</taxon>
        <taxon>Hexapoda</taxon>
        <taxon>Insecta</taxon>
        <taxon>Pterygota</taxon>
        <taxon>Neoptera</taxon>
        <taxon>Endopterygota</taxon>
        <taxon>Hymenoptera</taxon>
        <taxon>Apocrita</taxon>
        <taxon>Aculeata</taxon>
        <taxon>Formicoidea</taxon>
        <taxon>Formicidae</taxon>
        <taxon>Dorylinae</taxon>
        <taxon>Ooceraea</taxon>
    </lineage>
</organism>
<dbReference type="AlphaFoldDB" id="A0A3L8D660"/>
<dbReference type="OrthoDB" id="7553360at2759"/>
<dbReference type="Gene3D" id="3.60.10.10">
    <property type="entry name" value="Endonuclease/exonuclease/phosphatase"/>
    <property type="match status" value="1"/>
</dbReference>
<proteinExistence type="predicted"/>
<protein>
    <recommendedName>
        <fullName evidence="1">Endonuclease/exonuclease/phosphatase domain-containing protein</fullName>
    </recommendedName>
</protein>
<dbReference type="EMBL" id="QOIP01000012">
    <property type="protein sequence ID" value="RLU15957.1"/>
    <property type="molecule type" value="Genomic_DNA"/>
</dbReference>